<accession>A0ABS5V0X1</accession>
<gene>
    <name evidence="1" type="ORF">KJI95_06255</name>
</gene>
<protein>
    <submittedName>
        <fullName evidence="1">Uncharacterized protein</fullName>
    </submittedName>
</protein>
<evidence type="ECO:0000313" key="1">
    <source>
        <dbReference type="EMBL" id="MBT1444126.1"/>
    </source>
</evidence>
<name>A0ABS5V0X1_9GAMM</name>
<comment type="caution">
    <text evidence="1">The sequence shown here is derived from an EMBL/GenBank/DDBJ whole genome shotgun (WGS) entry which is preliminary data.</text>
</comment>
<dbReference type="RefSeq" id="WP_214506331.1">
    <property type="nucleotide sequence ID" value="NZ_JAHEPS010000002.1"/>
</dbReference>
<organism evidence="1 2">
    <name type="scientific">Shewanella jiangmenensis</name>
    <dbReference type="NCBI Taxonomy" id="2837387"/>
    <lineage>
        <taxon>Bacteria</taxon>
        <taxon>Pseudomonadati</taxon>
        <taxon>Pseudomonadota</taxon>
        <taxon>Gammaproteobacteria</taxon>
        <taxon>Alteromonadales</taxon>
        <taxon>Shewanellaceae</taxon>
        <taxon>Shewanella</taxon>
    </lineage>
</organism>
<dbReference type="EMBL" id="JAHEPS010000002">
    <property type="protein sequence ID" value="MBT1444126.1"/>
    <property type="molecule type" value="Genomic_DNA"/>
</dbReference>
<sequence length="85" mass="9785">MKINELFFEGDEVFMYVNHTFDANDLDDYMRGFHNISISMRDETLNGQEVVKVNFGDLVDANKLRLALDEYFSSLKNKKIAGTGK</sequence>
<evidence type="ECO:0000313" key="2">
    <source>
        <dbReference type="Proteomes" id="UP001195903"/>
    </source>
</evidence>
<keyword evidence="2" id="KW-1185">Reference proteome</keyword>
<proteinExistence type="predicted"/>
<dbReference type="Proteomes" id="UP001195903">
    <property type="component" value="Unassembled WGS sequence"/>
</dbReference>
<reference evidence="1 2" key="1">
    <citation type="submission" date="2021-05" db="EMBL/GenBank/DDBJ databases">
        <title>Shewanella sp. JM162201.</title>
        <authorList>
            <person name="Xu S."/>
            <person name="Li A."/>
        </authorList>
    </citation>
    <scope>NUCLEOTIDE SEQUENCE [LARGE SCALE GENOMIC DNA]</scope>
    <source>
        <strain evidence="1 2">JM162201</strain>
    </source>
</reference>